<dbReference type="EMBL" id="ML179076">
    <property type="protein sequence ID" value="THV02501.1"/>
    <property type="molecule type" value="Genomic_DNA"/>
</dbReference>
<name>A0A4S8MIZ8_DENBC</name>
<keyword evidence="1" id="KW-0732">Signal</keyword>
<feature type="signal peptide" evidence="1">
    <location>
        <begin position="1"/>
        <end position="31"/>
    </location>
</feature>
<gene>
    <name evidence="2" type="ORF">K435DRAFT_344345</name>
</gene>
<keyword evidence="3" id="KW-1185">Reference proteome</keyword>
<protein>
    <recommendedName>
        <fullName evidence="4">Secreted protein</fullName>
    </recommendedName>
</protein>
<evidence type="ECO:0000256" key="1">
    <source>
        <dbReference type="SAM" id="SignalP"/>
    </source>
</evidence>
<dbReference type="AlphaFoldDB" id="A0A4S8MIZ8"/>
<evidence type="ECO:0000313" key="3">
    <source>
        <dbReference type="Proteomes" id="UP000297245"/>
    </source>
</evidence>
<organism evidence="2 3">
    <name type="scientific">Dendrothele bispora (strain CBS 962.96)</name>
    <dbReference type="NCBI Taxonomy" id="1314807"/>
    <lineage>
        <taxon>Eukaryota</taxon>
        <taxon>Fungi</taxon>
        <taxon>Dikarya</taxon>
        <taxon>Basidiomycota</taxon>
        <taxon>Agaricomycotina</taxon>
        <taxon>Agaricomycetes</taxon>
        <taxon>Agaricomycetidae</taxon>
        <taxon>Agaricales</taxon>
        <taxon>Agaricales incertae sedis</taxon>
        <taxon>Dendrothele</taxon>
    </lineage>
</organism>
<reference evidence="2 3" key="1">
    <citation type="journal article" date="2019" name="Nat. Ecol. Evol.">
        <title>Megaphylogeny resolves global patterns of mushroom evolution.</title>
        <authorList>
            <person name="Varga T."/>
            <person name="Krizsan K."/>
            <person name="Foldi C."/>
            <person name="Dima B."/>
            <person name="Sanchez-Garcia M."/>
            <person name="Sanchez-Ramirez S."/>
            <person name="Szollosi G.J."/>
            <person name="Szarkandi J.G."/>
            <person name="Papp V."/>
            <person name="Albert L."/>
            <person name="Andreopoulos W."/>
            <person name="Angelini C."/>
            <person name="Antonin V."/>
            <person name="Barry K.W."/>
            <person name="Bougher N.L."/>
            <person name="Buchanan P."/>
            <person name="Buyck B."/>
            <person name="Bense V."/>
            <person name="Catcheside P."/>
            <person name="Chovatia M."/>
            <person name="Cooper J."/>
            <person name="Damon W."/>
            <person name="Desjardin D."/>
            <person name="Finy P."/>
            <person name="Geml J."/>
            <person name="Haridas S."/>
            <person name="Hughes K."/>
            <person name="Justo A."/>
            <person name="Karasinski D."/>
            <person name="Kautmanova I."/>
            <person name="Kiss B."/>
            <person name="Kocsube S."/>
            <person name="Kotiranta H."/>
            <person name="LaButti K.M."/>
            <person name="Lechner B.E."/>
            <person name="Liimatainen K."/>
            <person name="Lipzen A."/>
            <person name="Lukacs Z."/>
            <person name="Mihaltcheva S."/>
            <person name="Morgado L.N."/>
            <person name="Niskanen T."/>
            <person name="Noordeloos M.E."/>
            <person name="Ohm R.A."/>
            <person name="Ortiz-Santana B."/>
            <person name="Ovrebo C."/>
            <person name="Racz N."/>
            <person name="Riley R."/>
            <person name="Savchenko A."/>
            <person name="Shiryaev A."/>
            <person name="Soop K."/>
            <person name="Spirin V."/>
            <person name="Szebenyi C."/>
            <person name="Tomsovsky M."/>
            <person name="Tulloss R.E."/>
            <person name="Uehling J."/>
            <person name="Grigoriev I.V."/>
            <person name="Vagvolgyi C."/>
            <person name="Papp T."/>
            <person name="Martin F.M."/>
            <person name="Miettinen O."/>
            <person name="Hibbett D.S."/>
            <person name="Nagy L.G."/>
        </authorList>
    </citation>
    <scope>NUCLEOTIDE SEQUENCE [LARGE SCALE GENOMIC DNA]</scope>
    <source>
        <strain evidence="2 3">CBS 962.96</strain>
    </source>
</reference>
<feature type="chain" id="PRO_5020589944" description="Secreted protein" evidence="1">
    <location>
        <begin position="32"/>
        <end position="134"/>
    </location>
</feature>
<evidence type="ECO:0008006" key="4">
    <source>
        <dbReference type="Google" id="ProtNLM"/>
    </source>
</evidence>
<proteinExistence type="predicted"/>
<dbReference type="Proteomes" id="UP000297245">
    <property type="component" value="Unassembled WGS sequence"/>
</dbReference>
<evidence type="ECO:0000313" key="2">
    <source>
        <dbReference type="EMBL" id="THV02501.1"/>
    </source>
</evidence>
<sequence>MKFREQSCCSHPASVLHLWSTLFALFSASQQGPPFSPYSLKSHFGSCDIERGRSRASIMSSTQRSVHNTPGTQFYSAHNFGKFRGRKHLLESNSFNYSSPIPHSKPLLETDVAIALAPSIRTQVFLLVFLPTRV</sequence>
<accession>A0A4S8MIZ8</accession>